<dbReference type="Gene3D" id="1.25.40.10">
    <property type="entry name" value="Tetratricopeptide repeat domain"/>
    <property type="match status" value="2"/>
</dbReference>
<name>A0A9P9DL19_9PLEO</name>
<evidence type="ECO:0000313" key="3">
    <source>
        <dbReference type="Proteomes" id="UP000700596"/>
    </source>
</evidence>
<dbReference type="SMART" id="SM00028">
    <property type="entry name" value="TPR"/>
    <property type="match status" value="5"/>
</dbReference>
<dbReference type="SUPFAM" id="SSF52540">
    <property type="entry name" value="P-loop containing nucleoside triphosphate hydrolases"/>
    <property type="match status" value="1"/>
</dbReference>
<feature type="domain" description="DUF7779" evidence="1">
    <location>
        <begin position="291"/>
        <end position="364"/>
    </location>
</feature>
<dbReference type="SUPFAM" id="SSF48452">
    <property type="entry name" value="TPR-like"/>
    <property type="match status" value="3"/>
</dbReference>
<reference evidence="2" key="1">
    <citation type="journal article" date="2021" name="Nat. Commun.">
        <title>Genetic determinants of endophytism in the Arabidopsis root mycobiome.</title>
        <authorList>
            <person name="Mesny F."/>
            <person name="Miyauchi S."/>
            <person name="Thiergart T."/>
            <person name="Pickel B."/>
            <person name="Atanasova L."/>
            <person name="Karlsson M."/>
            <person name="Huettel B."/>
            <person name="Barry K.W."/>
            <person name="Haridas S."/>
            <person name="Chen C."/>
            <person name="Bauer D."/>
            <person name="Andreopoulos W."/>
            <person name="Pangilinan J."/>
            <person name="LaButti K."/>
            <person name="Riley R."/>
            <person name="Lipzen A."/>
            <person name="Clum A."/>
            <person name="Drula E."/>
            <person name="Henrissat B."/>
            <person name="Kohler A."/>
            <person name="Grigoriev I.V."/>
            <person name="Martin F.M."/>
            <person name="Hacquard S."/>
        </authorList>
    </citation>
    <scope>NUCLEOTIDE SEQUENCE</scope>
    <source>
        <strain evidence="2">MPI-CAGE-CH-0243</strain>
    </source>
</reference>
<dbReference type="InterPro" id="IPR011990">
    <property type="entry name" value="TPR-like_helical_dom_sf"/>
</dbReference>
<keyword evidence="3" id="KW-1185">Reference proteome</keyword>
<dbReference type="OrthoDB" id="1658288at2759"/>
<dbReference type="NCBIfam" id="NF040586">
    <property type="entry name" value="FxSxx_TPR"/>
    <property type="match status" value="1"/>
</dbReference>
<comment type="caution">
    <text evidence="2">The sequence shown here is derived from an EMBL/GenBank/DDBJ whole genome shotgun (WGS) entry which is preliminary data.</text>
</comment>
<gene>
    <name evidence="2" type="ORF">B0J11DRAFT_436629</name>
</gene>
<dbReference type="EMBL" id="JAGMWT010000009">
    <property type="protein sequence ID" value="KAH7122670.1"/>
    <property type="molecule type" value="Genomic_DNA"/>
</dbReference>
<feature type="non-terminal residue" evidence="2">
    <location>
        <position position="734"/>
    </location>
</feature>
<dbReference type="PANTHER" id="PTHR46082:SF6">
    <property type="entry name" value="AAA+ ATPASE DOMAIN-CONTAINING PROTEIN-RELATED"/>
    <property type="match status" value="1"/>
</dbReference>
<dbReference type="InterPro" id="IPR053137">
    <property type="entry name" value="NLR-like"/>
</dbReference>
<evidence type="ECO:0000259" key="1">
    <source>
        <dbReference type="Pfam" id="PF25000"/>
    </source>
</evidence>
<dbReference type="Gene3D" id="3.40.50.300">
    <property type="entry name" value="P-loop containing nucleotide triphosphate hydrolases"/>
    <property type="match status" value="1"/>
</dbReference>
<proteinExistence type="predicted"/>
<dbReference type="Pfam" id="PF13374">
    <property type="entry name" value="TPR_10"/>
    <property type="match status" value="1"/>
</dbReference>
<dbReference type="Pfam" id="PF25000">
    <property type="entry name" value="DUF7779"/>
    <property type="match status" value="1"/>
</dbReference>
<organism evidence="2 3">
    <name type="scientific">Dendryphion nanum</name>
    <dbReference type="NCBI Taxonomy" id="256645"/>
    <lineage>
        <taxon>Eukaryota</taxon>
        <taxon>Fungi</taxon>
        <taxon>Dikarya</taxon>
        <taxon>Ascomycota</taxon>
        <taxon>Pezizomycotina</taxon>
        <taxon>Dothideomycetes</taxon>
        <taxon>Pleosporomycetidae</taxon>
        <taxon>Pleosporales</taxon>
        <taxon>Torulaceae</taxon>
        <taxon>Dendryphion</taxon>
    </lineage>
</organism>
<dbReference type="AlphaFoldDB" id="A0A9P9DL19"/>
<dbReference type="Pfam" id="PF13424">
    <property type="entry name" value="TPR_12"/>
    <property type="match status" value="3"/>
</dbReference>
<dbReference type="InterPro" id="IPR056681">
    <property type="entry name" value="DUF7779"/>
</dbReference>
<sequence length="734" mass="82912">QPPLVPCSTVPFRRDSHFVDRQILAKISSKRKKPASRVALVGLGGIGKSQLAVEYSYRVREGSPSTWVFWVHGSNLTRFREGYQSIAEKARIPVCNQPNVDLLKLVHDWLCNEAIGPWLMIIDNADDLSLFSRQANKSDGGEERVGNGTYAVLLDCIPQSQNGSVLITSRSREAAFVLTGSYSDIISIGPMGQAHALALLRNKVEGNFEENDAISLVNALDYMPLAISQAAAYISQRVPRATVKRYLDEIWKGDQERAWLLDLDISDSRRDGTASNSIMATWQISFQHIRQTRPSATQLLSLMSLFDRQGIPESLLIRYYQQNDRGGLELDEDLSTLMDYSLISANIGGEQFEMHRLVQLSTKKWLELNHELDLWKGKYAIFINNNYPPGGYENWSIYQQLFPHTQSALSCRPNDQNALKAWALLLYKVADYASHMGHYEISERMYRAALEVWTADLGPDHIFTINCLDGLSIAMSNQEKHKDAEELSRHSVERSEKILGKEHPHTLISKTNLVYTLHRRGKYEEAEELCRHTLEVKEKILGGEDSDTLATKGKLAAVLQSLGRYEEAENLSRTTLELQERILGKEHPDTLNSKTRLAFTLKELGRYEAAEELCRSCLEMKEKILGKEHFNTIASRGDLASILHGLGRHKEAVEMSQQVLVEREKVLGREHPATLYGAHDTACILHKQGNYTAAFELYQRASIGLERTLGSQHPLTLRCSKNLELLREQMGHST</sequence>
<accession>A0A9P9DL19</accession>
<keyword evidence="2" id="KW-0378">Hydrolase</keyword>
<dbReference type="InterPro" id="IPR019734">
    <property type="entry name" value="TPR_rpt"/>
</dbReference>
<dbReference type="GO" id="GO:0016787">
    <property type="term" value="F:hydrolase activity"/>
    <property type="evidence" value="ECO:0007669"/>
    <property type="project" value="UniProtKB-KW"/>
</dbReference>
<dbReference type="Proteomes" id="UP000700596">
    <property type="component" value="Unassembled WGS sequence"/>
</dbReference>
<protein>
    <submittedName>
        <fullName evidence="2">P-loop containing nucleoside triphosphate hydrolase protein</fullName>
    </submittedName>
</protein>
<evidence type="ECO:0000313" key="2">
    <source>
        <dbReference type="EMBL" id="KAH7122670.1"/>
    </source>
</evidence>
<dbReference type="PANTHER" id="PTHR46082">
    <property type="entry name" value="ATP/GTP-BINDING PROTEIN-RELATED"/>
    <property type="match status" value="1"/>
</dbReference>
<dbReference type="InterPro" id="IPR027417">
    <property type="entry name" value="P-loop_NTPase"/>
</dbReference>